<keyword evidence="1" id="KW-0343">GTPase activation</keyword>
<dbReference type="SUPFAM" id="SSF52047">
    <property type="entry name" value="RNI-like"/>
    <property type="match status" value="2"/>
</dbReference>
<dbReference type="GO" id="GO:0006913">
    <property type="term" value="P:nucleocytoplasmic transport"/>
    <property type="evidence" value="ECO:0007669"/>
    <property type="project" value="TreeGrafter"/>
</dbReference>
<dbReference type="Proteomes" id="UP000195521">
    <property type="component" value="Unassembled WGS sequence"/>
</dbReference>
<accession>A0A1Y1JMZ7</accession>
<dbReference type="PANTHER" id="PTHR24113">
    <property type="entry name" value="RAN GTPASE-ACTIVATING PROTEIN 1"/>
    <property type="match status" value="1"/>
</dbReference>
<dbReference type="AlphaFoldDB" id="A0A1Y1JMZ7"/>
<dbReference type="InterPro" id="IPR032675">
    <property type="entry name" value="LRR_dom_sf"/>
</dbReference>
<dbReference type="InterPro" id="IPR001611">
    <property type="entry name" value="Leu-rich_rpt"/>
</dbReference>
<protein>
    <recommendedName>
        <fullName evidence="6">Leucine-rich repeat protein</fullName>
    </recommendedName>
</protein>
<keyword evidence="3" id="KW-0677">Repeat</keyword>
<dbReference type="GO" id="GO:0005096">
    <property type="term" value="F:GTPase activator activity"/>
    <property type="evidence" value="ECO:0007669"/>
    <property type="project" value="UniProtKB-KW"/>
</dbReference>
<dbReference type="PANTHER" id="PTHR24113:SF12">
    <property type="entry name" value="RAN GTPASE-ACTIVATING PROTEIN 1"/>
    <property type="match status" value="1"/>
</dbReference>
<dbReference type="Gene3D" id="3.80.10.10">
    <property type="entry name" value="Ribonuclease Inhibitor"/>
    <property type="match status" value="3"/>
</dbReference>
<evidence type="ECO:0000313" key="4">
    <source>
        <dbReference type="EMBL" id="GAW83859.1"/>
    </source>
</evidence>
<dbReference type="RefSeq" id="XP_028546448.1">
    <property type="nucleotide sequence ID" value="XM_028690647.1"/>
</dbReference>
<gene>
    <name evidence="4" type="ORF">PGO_146570</name>
</gene>
<keyword evidence="5" id="KW-1185">Reference proteome</keyword>
<dbReference type="SMART" id="SM00368">
    <property type="entry name" value="LRR_RI"/>
    <property type="match status" value="6"/>
</dbReference>
<dbReference type="OrthoDB" id="429162at2759"/>
<name>A0A1Y1JMZ7_PLAGO</name>
<dbReference type="GO" id="GO:0048471">
    <property type="term" value="C:perinuclear region of cytoplasm"/>
    <property type="evidence" value="ECO:0007669"/>
    <property type="project" value="TreeGrafter"/>
</dbReference>
<evidence type="ECO:0000256" key="2">
    <source>
        <dbReference type="ARBA" id="ARBA00022614"/>
    </source>
</evidence>
<dbReference type="EMBL" id="BDQF01000015">
    <property type="protein sequence ID" value="GAW83859.1"/>
    <property type="molecule type" value="Genomic_DNA"/>
</dbReference>
<dbReference type="GO" id="GO:0005634">
    <property type="term" value="C:nucleus"/>
    <property type="evidence" value="ECO:0007669"/>
    <property type="project" value="TreeGrafter"/>
</dbReference>
<dbReference type="OMA" id="NIFSANC"/>
<keyword evidence="2" id="KW-0433">Leucine-rich repeat</keyword>
<dbReference type="InterPro" id="IPR027038">
    <property type="entry name" value="RanGap"/>
</dbReference>
<dbReference type="GeneID" id="39750605"/>
<comment type="caution">
    <text evidence="4">The sequence shown here is derived from an EMBL/GenBank/DDBJ whole genome shotgun (WGS) entry which is preliminary data.</text>
</comment>
<reference evidence="5" key="1">
    <citation type="submission" date="2017-04" db="EMBL/GenBank/DDBJ databases">
        <title>Plasmodium gonderi genome.</title>
        <authorList>
            <person name="Arisue N."/>
            <person name="Honma H."/>
            <person name="Kawai S."/>
            <person name="Tougan T."/>
            <person name="Tanabe K."/>
            <person name="Horii T."/>
        </authorList>
    </citation>
    <scope>NUCLEOTIDE SEQUENCE [LARGE SCALE GENOMIC DNA]</scope>
    <source>
        <strain evidence="5">ATCC 30045</strain>
    </source>
</reference>
<evidence type="ECO:0000313" key="5">
    <source>
        <dbReference type="Proteomes" id="UP000195521"/>
    </source>
</evidence>
<evidence type="ECO:0008006" key="6">
    <source>
        <dbReference type="Google" id="ProtNLM"/>
    </source>
</evidence>
<evidence type="ECO:0000256" key="1">
    <source>
        <dbReference type="ARBA" id="ARBA00022468"/>
    </source>
</evidence>
<organism evidence="4 5">
    <name type="scientific">Plasmodium gonderi</name>
    <dbReference type="NCBI Taxonomy" id="77519"/>
    <lineage>
        <taxon>Eukaryota</taxon>
        <taxon>Sar</taxon>
        <taxon>Alveolata</taxon>
        <taxon>Apicomplexa</taxon>
        <taxon>Aconoidasida</taxon>
        <taxon>Haemosporida</taxon>
        <taxon>Plasmodiidae</taxon>
        <taxon>Plasmodium</taxon>
        <taxon>Plasmodium (Plasmodium)</taxon>
    </lineage>
</organism>
<dbReference type="Pfam" id="PF13516">
    <property type="entry name" value="LRR_6"/>
    <property type="match status" value="4"/>
</dbReference>
<dbReference type="GO" id="GO:0005829">
    <property type="term" value="C:cytosol"/>
    <property type="evidence" value="ECO:0007669"/>
    <property type="project" value="TreeGrafter"/>
</dbReference>
<dbReference type="GO" id="GO:0031267">
    <property type="term" value="F:small GTPase binding"/>
    <property type="evidence" value="ECO:0007669"/>
    <property type="project" value="TreeGrafter"/>
</dbReference>
<proteinExistence type="predicted"/>
<evidence type="ECO:0000256" key="3">
    <source>
        <dbReference type="ARBA" id="ARBA00022737"/>
    </source>
</evidence>
<sequence>MSHKIKLRDSVIYSSNPIINEDDIADFVSNMNTYKPDEQYDEKKINGDRTNLNLVKEIQLGSLKITPWGMSILIPCILRSRNLVTLNLSNNDLNNDSVKTLAKCLKYLPHLTSINLSNNMIKSDGAIEIVEEFFPLNLTPKKENSQGCNQKGTQDDNKLGDKFYMNSQVKNTPKSGQTNSHKYMRELDLSDNFLGPSVLLKLGQVIKNDKNRIIKLNIKNGKINCNNLSNFFKNCTYVENLNISENNITSTLFPQHIKTLFDAQLNLKELHLSSICFWKNNIHKYKNGNEIFMHLINQLNKSHNLSILTFSNNKINDCGLKFFCDFLRNEKNNITAIDFSNNDISDINCLSESLKDNKTLKIINLSKNKITDENIKHFCYHTLSTNLNISEISLSQNLITNLTCIYIADALVKQSKFIEESTYLKVQQIHRNSSPPMLFTHCKTKGHVSDYTECATECVRQKKKGMYDQDNIFKLDKSDDVSEIDKDCYHTREEFNEINSQKSTFKSDESNVQSSFTCIHKSISMQEKKSKKMKLKNNDIQRIQEVKDLIASRHNDENDFFSCIGVTNFNRASETSKILYLQEKRRNLIYKKNDHFYNSYNSFSINCFKGLKYLNLTGCNINSEGISSIINSLNTPYCPLEFLDISSYSQGLTETILQAFTTLIRDKKYKFIKNKNFHFTHLPLTVRGIPPTLIHINDSDDNTDEDSIESDWWNYKQAD</sequence>